<keyword evidence="2" id="KW-1003">Cell membrane</keyword>
<dbReference type="Pfam" id="PF03279">
    <property type="entry name" value="Lip_A_acyltrans"/>
    <property type="match status" value="1"/>
</dbReference>
<proteinExistence type="predicted"/>
<protein>
    <submittedName>
        <fullName evidence="7">Lysophospholipid acyltransferase family protein</fullName>
    </submittedName>
</protein>
<sequence>MTFLLRLFSLLPMRLLQLLGWALGWLVFAASPTWRRRFVANAAQAGYRFAQVRAAVGHAGRMVAELPKLWCGPPVPVALGPAERALLDRIRASGHGVLFMTPHMGCFELSSQTVAQYLQLGGGQGEGESDRRGPMVVLYRPARQAALARLLQTARNRHGQVAVPTDMGGVRAMLKALRKGGAVGLLPDQVPPWGMGEWAPFLGKPAYTMTIAARLIAQTRPLIVMARCERLGLWQGGYRLVLQELALDARSDPSALVRQINEAVQQQIHACPQQYMWGYARYKVPRGMPADQPHPQRLEELQP</sequence>
<dbReference type="RefSeq" id="WP_122254289.1">
    <property type="nucleotide sequence ID" value="NZ_RDQL01000011.1"/>
</dbReference>
<evidence type="ECO:0000256" key="4">
    <source>
        <dbReference type="ARBA" id="ARBA00022679"/>
    </source>
</evidence>
<dbReference type="AlphaFoldDB" id="A0A3M6Q6U7"/>
<keyword evidence="4 7" id="KW-0808">Transferase</keyword>
<keyword evidence="6 7" id="KW-0012">Acyltransferase</keyword>
<comment type="caution">
    <text evidence="7">The sequence shown here is derived from an EMBL/GenBank/DDBJ whole genome shotgun (WGS) entry which is preliminary data.</text>
</comment>
<evidence type="ECO:0000256" key="3">
    <source>
        <dbReference type="ARBA" id="ARBA00022519"/>
    </source>
</evidence>
<comment type="subcellular location">
    <subcellularLocation>
        <location evidence="1">Cell inner membrane</location>
    </subcellularLocation>
</comment>
<dbReference type="InterPro" id="IPR004960">
    <property type="entry name" value="LipA_acyltrans"/>
</dbReference>
<evidence type="ECO:0000313" key="7">
    <source>
        <dbReference type="EMBL" id="RMW98696.1"/>
    </source>
</evidence>
<dbReference type="Proteomes" id="UP000267035">
    <property type="component" value="Unassembled WGS sequence"/>
</dbReference>
<keyword evidence="3" id="KW-0997">Cell inner membrane</keyword>
<organism evidence="7 8">
    <name type="scientific">Allofranklinella schreckenbergeri</name>
    <dbReference type="NCBI Taxonomy" id="1076744"/>
    <lineage>
        <taxon>Bacteria</taxon>
        <taxon>Pseudomonadati</taxon>
        <taxon>Pseudomonadota</taxon>
        <taxon>Betaproteobacteria</taxon>
        <taxon>Burkholderiales</taxon>
        <taxon>Comamonadaceae</taxon>
        <taxon>Allofranklinella</taxon>
    </lineage>
</organism>
<name>A0A3M6Q6U7_9BURK</name>
<accession>A0A3M6Q6U7</accession>
<dbReference type="GO" id="GO:0016746">
    <property type="term" value="F:acyltransferase activity"/>
    <property type="evidence" value="ECO:0007669"/>
    <property type="project" value="UniProtKB-KW"/>
</dbReference>
<evidence type="ECO:0000313" key="8">
    <source>
        <dbReference type="Proteomes" id="UP000267035"/>
    </source>
</evidence>
<reference evidence="7 8" key="1">
    <citation type="submission" date="2018-10" db="EMBL/GenBank/DDBJ databases">
        <title>Comamonadaceae CDC group NO-1 genome sequencing and assembly.</title>
        <authorList>
            <person name="Bernier A.-M."/>
            <person name="Bernard K."/>
        </authorList>
    </citation>
    <scope>NUCLEOTIDE SEQUENCE [LARGE SCALE GENOMIC DNA]</scope>
    <source>
        <strain evidence="7 8">NML161473</strain>
    </source>
</reference>
<dbReference type="GO" id="GO:0009247">
    <property type="term" value="P:glycolipid biosynthetic process"/>
    <property type="evidence" value="ECO:0007669"/>
    <property type="project" value="UniProtKB-ARBA"/>
</dbReference>
<keyword evidence="8" id="KW-1185">Reference proteome</keyword>
<gene>
    <name evidence="7" type="ORF">EBQ25_09035</name>
</gene>
<dbReference type="PANTHER" id="PTHR30606:SF10">
    <property type="entry name" value="PHOSPHATIDYLINOSITOL MANNOSIDE ACYLTRANSFERASE"/>
    <property type="match status" value="1"/>
</dbReference>
<evidence type="ECO:0000256" key="2">
    <source>
        <dbReference type="ARBA" id="ARBA00022475"/>
    </source>
</evidence>
<keyword evidence="5" id="KW-0472">Membrane</keyword>
<dbReference type="EMBL" id="RDQL01000011">
    <property type="protein sequence ID" value="RMW98696.1"/>
    <property type="molecule type" value="Genomic_DNA"/>
</dbReference>
<evidence type="ECO:0000256" key="6">
    <source>
        <dbReference type="ARBA" id="ARBA00023315"/>
    </source>
</evidence>
<dbReference type="PANTHER" id="PTHR30606">
    <property type="entry name" value="LIPID A BIOSYNTHESIS LAUROYL ACYLTRANSFERASE"/>
    <property type="match status" value="1"/>
</dbReference>
<dbReference type="CDD" id="cd07984">
    <property type="entry name" value="LPLAT_LABLAT-like"/>
    <property type="match status" value="1"/>
</dbReference>
<evidence type="ECO:0000256" key="1">
    <source>
        <dbReference type="ARBA" id="ARBA00004533"/>
    </source>
</evidence>
<dbReference type="GO" id="GO:0005886">
    <property type="term" value="C:plasma membrane"/>
    <property type="evidence" value="ECO:0007669"/>
    <property type="project" value="UniProtKB-SubCell"/>
</dbReference>
<evidence type="ECO:0000256" key="5">
    <source>
        <dbReference type="ARBA" id="ARBA00023136"/>
    </source>
</evidence>